<dbReference type="PIRSF" id="PIRSF036428">
    <property type="entry name" value="CobL"/>
    <property type="match status" value="1"/>
</dbReference>
<dbReference type="CDD" id="cd11644">
    <property type="entry name" value="Precorrin-6Y-MT"/>
    <property type="match status" value="1"/>
</dbReference>
<dbReference type="PANTHER" id="PTHR43182">
    <property type="entry name" value="COBALT-PRECORRIN-6B C(15)-METHYLTRANSFERASE (DECARBOXYLATING)"/>
    <property type="match status" value="1"/>
</dbReference>
<dbReference type="UniPathway" id="UPA00148"/>
<keyword evidence="2" id="KW-0169">Cobalamin biosynthesis</keyword>
<feature type="domain" description="Tetrapyrrole methylase" evidence="6">
    <location>
        <begin position="7"/>
        <end position="191"/>
    </location>
</feature>
<keyword evidence="5" id="KW-0949">S-adenosyl-L-methionine</keyword>
<keyword evidence="8" id="KW-1185">Reference proteome</keyword>
<dbReference type="GO" id="GO:0009236">
    <property type="term" value="P:cobalamin biosynthetic process"/>
    <property type="evidence" value="ECO:0007669"/>
    <property type="project" value="UniProtKB-UniPathway"/>
</dbReference>
<dbReference type="Pfam" id="PF00590">
    <property type="entry name" value="TP_methylase"/>
    <property type="match status" value="1"/>
</dbReference>
<organism evidence="7 8">
    <name type="scientific">Elstera cyanobacteriorum</name>
    <dbReference type="NCBI Taxonomy" id="2022747"/>
    <lineage>
        <taxon>Bacteria</taxon>
        <taxon>Pseudomonadati</taxon>
        <taxon>Pseudomonadota</taxon>
        <taxon>Alphaproteobacteria</taxon>
        <taxon>Rhodospirillales</taxon>
        <taxon>Rhodospirillaceae</taxon>
        <taxon>Elstera</taxon>
    </lineage>
</organism>
<dbReference type="OrthoDB" id="9787825at2"/>
<evidence type="ECO:0000256" key="4">
    <source>
        <dbReference type="ARBA" id="ARBA00022679"/>
    </source>
</evidence>
<dbReference type="InterPro" id="IPR006365">
    <property type="entry name" value="Cbl_synth_CobL"/>
</dbReference>
<gene>
    <name evidence="7" type="ORF">CHR90_16970</name>
</gene>
<dbReference type="AlphaFoldDB" id="A0A255XIH2"/>
<keyword evidence="3" id="KW-0489">Methyltransferase</keyword>
<dbReference type="InterPro" id="IPR014008">
    <property type="entry name" value="Cbl_synth_MTase_CbiT"/>
</dbReference>
<evidence type="ECO:0000256" key="5">
    <source>
        <dbReference type="ARBA" id="ARBA00022691"/>
    </source>
</evidence>
<dbReference type="RefSeq" id="WP_094410319.1">
    <property type="nucleotide sequence ID" value="NZ_BMJZ01000003.1"/>
</dbReference>
<dbReference type="InterPro" id="IPR000878">
    <property type="entry name" value="4pyrrol_Mease"/>
</dbReference>
<dbReference type="CDD" id="cd02440">
    <property type="entry name" value="AdoMet_MTases"/>
    <property type="match status" value="1"/>
</dbReference>
<dbReference type="Gene3D" id="3.40.50.150">
    <property type="entry name" value="Vaccinia Virus protein VP39"/>
    <property type="match status" value="1"/>
</dbReference>
<dbReference type="NCBIfam" id="TIGR02469">
    <property type="entry name" value="CbiT"/>
    <property type="match status" value="1"/>
</dbReference>
<keyword evidence="4" id="KW-0808">Transferase</keyword>
<comment type="caution">
    <text evidence="7">The sequence shown here is derived from an EMBL/GenBank/DDBJ whole genome shotgun (WGS) entry which is preliminary data.</text>
</comment>
<dbReference type="EMBL" id="NOXS01000035">
    <property type="protein sequence ID" value="OYQ16682.1"/>
    <property type="molecule type" value="Genomic_DNA"/>
</dbReference>
<dbReference type="Gene3D" id="3.40.1010.10">
    <property type="entry name" value="Cobalt-precorrin-4 Transmethylase, Domain 1"/>
    <property type="match status" value="1"/>
</dbReference>
<comment type="pathway">
    <text evidence="1">Cofactor biosynthesis; adenosylcobalamin biosynthesis.</text>
</comment>
<dbReference type="InterPro" id="IPR012818">
    <property type="entry name" value="CbiE"/>
</dbReference>
<dbReference type="Proteomes" id="UP000216361">
    <property type="component" value="Unassembled WGS sequence"/>
</dbReference>
<evidence type="ECO:0000313" key="7">
    <source>
        <dbReference type="EMBL" id="OYQ16682.1"/>
    </source>
</evidence>
<evidence type="ECO:0000256" key="2">
    <source>
        <dbReference type="ARBA" id="ARBA00022573"/>
    </source>
</evidence>
<evidence type="ECO:0000256" key="1">
    <source>
        <dbReference type="ARBA" id="ARBA00004953"/>
    </source>
</evidence>
<accession>A0A255XIH2</accession>
<dbReference type="InterPro" id="IPR050714">
    <property type="entry name" value="Cobalamin_biosynth_MTase"/>
</dbReference>
<dbReference type="PANTHER" id="PTHR43182:SF1">
    <property type="entry name" value="COBALT-PRECORRIN-7 C(5)-METHYLTRANSFERASE"/>
    <property type="match status" value="1"/>
</dbReference>
<dbReference type="GO" id="GO:0032259">
    <property type="term" value="P:methylation"/>
    <property type="evidence" value="ECO:0007669"/>
    <property type="project" value="UniProtKB-KW"/>
</dbReference>
<proteinExistence type="predicted"/>
<dbReference type="Pfam" id="PF01135">
    <property type="entry name" value="PCMT"/>
    <property type="match status" value="1"/>
</dbReference>
<evidence type="ECO:0000256" key="3">
    <source>
        <dbReference type="ARBA" id="ARBA00022603"/>
    </source>
</evidence>
<dbReference type="InterPro" id="IPR014777">
    <property type="entry name" value="4pyrrole_Mease_sub1"/>
</dbReference>
<evidence type="ECO:0000313" key="8">
    <source>
        <dbReference type="Proteomes" id="UP000216361"/>
    </source>
</evidence>
<name>A0A255XIH2_9PROT</name>
<dbReference type="InterPro" id="IPR029063">
    <property type="entry name" value="SAM-dependent_MTases_sf"/>
</dbReference>
<dbReference type="GO" id="GO:0008276">
    <property type="term" value="F:protein methyltransferase activity"/>
    <property type="evidence" value="ECO:0007669"/>
    <property type="project" value="InterPro"/>
</dbReference>
<protein>
    <submittedName>
        <fullName evidence="7">Cobalamin biosynthesis bifunctional protein CbiET</fullName>
    </submittedName>
</protein>
<dbReference type="InterPro" id="IPR035996">
    <property type="entry name" value="4pyrrol_Methylase_sf"/>
</dbReference>
<sequence length="399" mass="42095">MTEAAWLSLIGIGADGEAGLSPAARQLLTEAAVIYGGPRHLAMLPDVPGEKRPWPRPFEEFYPVLPTLRGRKVCVLASGDPFYFGVGSVIAERLAPGEYRCLPAPSSLALAAARLGWAQQEATAVSLHGRPLHRIIPHLTPKARLLVLSWDGTTPANLGALLTARGFGPSRLWVLENLGGPEERITEARADAVPERAFAALNLIALDVAATPDARILPRSPGLPDAWFAHDGQISKRAVRALTLAALAPKPGDVLWDIGAGSGSIGIEWLLAAPTGRVIAIEPRADRAAFIRDNVARFGTPEIEIITGRAPDALIGLPPADAIFVGGGGPEVIAAALAHRLPGARLVANAVTLESQAALIDLHRQHGGQLMQIALAESAPLGPYRGFTPARPLLHWCLA</sequence>
<dbReference type="NCBIfam" id="TIGR02467">
    <property type="entry name" value="CbiE"/>
    <property type="match status" value="1"/>
</dbReference>
<dbReference type="Gene3D" id="3.30.950.10">
    <property type="entry name" value="Methyltransferase, Cobalt-precorrin-4 Transmethylase, Domain 2"/>
    <property type="match status" value="1"/>
</dbReference>
<dbReference type="SUPFAM" id="SSF53790">
    <property type="entry name" value="Tetrapyrrole methylase"/>
    <property type="match status" value="1"/>
</dbReference>
<reference evidence="7 8" key="1">
    <citation type="submission" date="2017-07" db="EMBL/GenBank/DDBJ databases">
        <title>Elstera cyanobacteriorum sp. nov., a novel bacterium isolated from cyanobacterial aggregates in a eutrophic lake.</title>
        <authorList>
            <person name="Cai H."/>
        </authorList>
    </citation>
    <scope>NUCLEOTIDE SEQUENCE [LARGE SCALE GENOMIC DNA]</scope>
    <source>
        <strain evidence="7 8">TH019</strain>
    </source>
</reference>
<evidence type="ECO:0000259" key="6">
    <source>
        <dbReference type="Pfam" id="PF00590"/>
    </source>
</evidence>
<dbReference type="InterPro" id="IPR014776">
    <property type="entry name" value="4pyrrole_Mease_sub2"/>
</dbReference>
<dbReference type="SUPFAM" id="SSF53335">
    <property type="entry name" value="S-adenosyl-L-methionine-dependent methyltransferases"/>
    <property type="match status" value="1"/>
</dbReference>